<feature type="chain" id="PRO_5014428570" description="Glycosyl hydrolases family 2 sugar binding domain-containing protein" evidence="1">
    <location>
        <begin position="21"/>
        <end position="1055"/>
    </location>
</feature>
<dbReference type="SUPFAM" id="SSF49785">
    <property type="entry name" value="Galactose-binding domain-like"/>
    <property type="match status" value="1"/>
</dbReference>
<gene>
    <name evidence="2" type="ORF">TGAMA5MH_08264</name>
</gene>
<sequence>MRTPLSSLFGIAVLAIVSVAVDKSPGFGHRPAPWITYDVPTEFANPNGLARPSFRYWVPDADVDDSVLYADLQEIKAAGWGGVEIICLENYGIELAVVDPAIYGYGGDKWRQKFNTMLRASKDLDLLVDFALGPTQGASIPILDPDSPGMNTELAYGSVGLDSGQTFDGPIPSPGRTDAGYANKPDFSAPFTNFTNKFVAAVVARKSKGNIQNSNTLQHVLNPSLTQFVLKVPSPDGRVTQLDFDSVHDITSLVKDGSLDYTAPADGNAYVLFAFYQRRTGYLAAQGAFNNATNPNNPASWFAYVVDHFSQEGTDLWTGFTEKYVMNGENGDILSQLGMYAWEDSAEFRATLFWTDQLSSYFRQTRGYDITTALPALFGTTGLPPSTLANSYFYYSFNDHENGTDISWKLRNDYYQCLQELYEQYHLDGLSKWTSKWNIQGSLQPYATAPNAAPPWDMNSAAAHIDAPETESNYFDGVIDAFRAMGGGAMMGKKQIFSSELGAHRYEAYAITWPVILNDCKINYAGGVNRIVTHGFPYSGIRPQVEWPGLTTFEWLYSEMWGPRQPSWAHVKEMGDWIARTQIILQTGVPRVDIGIYRHKYLSVDIKHYNMGENIFWDHSLQYAGYSYVSVSPSLLKLDNAVVTNGLLAEDGPGFSAFIVDNSTNITSEAIGRFTEYASNGFPIVFVGSLPETTPYYCESCDQYVKQEMQKLLKLPSVRSLQSESEVVDALKELNIQPAAENLSPVPILYVHRIDVDNHVDYYWAYNSDIYQDHATVASVKGTGIPYKLDAWTGAITPVLNYTISGDRFNIWIELRSNQSTILAFAPGKFFPETQTPDVHVVKTNVEYLSYSASSHSIIARSSSQGRKAITMSNGHTFTLNGFEEQTTPMELGPWNVSIQDWLPNTDRFNNYTSIFRYHNLTLDTLIPWYNISGLSNTSGIGTYTTHFAWNPTKDIHGALIDLGPVFNTIRLWINGHWTGPIDITDAIVDITPFLINGVNDVKIEVSSTLRNRLLQVNVTQSWEQSQYASSYGGQPYGLSAPVRLIPFSEISIPV</sequence>
<dbReference type="InterPro" id="IPR053161">
    <property type="entry name" value="Ulvan_degrading_GH"/>
</dbReference>
<reference evidence="2 3" key="1">
    <citation type="submission" date="2017-02" db="EMBL/GenBank/DDBJ databases">
        <title>Genomes of Trichoderma spp. with biocontrol activity.</title>
        <authorList>
            <person name="Gardiner D."/>
            <person name="Kazan K."/>
            <person name="Vos C."/>
            <person name="Harvey P."/>
        </authorList>
    </citation>
    <scope>NUCLEOTIDE SEQUENCE [LARGE SCALE GENOMIC DNA]</scope>
    <source>
        <strain evidence="2 3">A5MH</strain>
    </source>
</reference>
<evidence type="ECO:0000313" key="2">
    <source>
        <dbReference type="EMBL" id="PNP39745.1"/>
    </source>
</evidence>
<keyword evidence="1" id="KW-0732">Signal</keyword>
<dbReference type="Proteomes" id="UP000236546">
    <property type="component" value="Unassembled WGS sequence"/>
</dbReference>
<proteinExistence type="predicted"/>
<dbReference type="AlphaFoldDB" id="A0A2K0T2J0"/>
<dbReference type="OrthoDB" id="2588159at2759"/>
<evidence type="ECO:0008006" key="4">
    <source>
        <dbReference type="Google" id="ProtNLM"/>
    </source>
</evidence>
<accession>A0A2K0T2J0</accession>
<dbReference type="PANTHER" id="PTHR36848">
    <property type="entry name" value="DNA-BINDING PROTEIN (PUTATIVE SECRETED PROTEIN)-RELATED"/>
    <property type="match status" value="1"/>
</dbReference>
<name>A0A2K0T2J0_9HYPO</name>
<dbReference type="Gene3D" id="2.60.120.260">
    <property type="entry name" value="Galactose-binding domain-like"/>
    <property type="match status" value="1"/>
</dbReference>
<feature type="signal peptide" evidence="1">
    <location>
        <begin position="1"/>
        <end position="20"/>
    </location>
</feature>
<dbReference type="Pfam" id="PF17132">
    <property type="entry name" value="Glyco_hydro_106"/>
    <property type="match status" value="1"/>
</dbReference>
<dbReference type="InterPro" id="IPR008979">
    <property type="entry name" value="Galactose-bd-like_sf"/>
</dbReference>
<evidence type="ECO:0000256" key="1">
    <source>
        <dbReference type="SAM" id="SignalP"/>
    </source>
</evidence>
<protein>
    <recommendedName>
        <fullName evidence="4">Glycosyl hydrolases family 2 sugar binding domain-containing protein</fullName>
    </recommendedName>
</protein>
<organism evidence="2 3">
    <name type="scientific">Trichoderma gamsii</name>
    <dbReference type="NCBI Taxonomy" id="398673"/>
    <lineage>
        <taxon>Eukaryota</taxon>
        <taxon>Fungi</taxon>
        <taxon>Dikarya</taxon>
        <taxon>Ascomycota</taxon>
        <taxon>Pezizomycotina</taxon>
        <taxon>Sordariomycetes</taxon>
        <taxon>Hypocreomycetidae</taxon>
        <taxon>Hypocreales</taxon>
        <taxon>Hypocreaceae</taxon>
        <taxon>Trichoderma</taxon>
    </lineage>
</organism>
<dbReference type="PANTHER" id="PTHR36848:SF2">
    <property type="entry name" value="SECRETED PROTEIN"/>
    <property type="match status" value="1"/>
</dbReference>
<comment type="caution">
    <text evidence="2">The sequence shown here is derived from an EMBL/GenBank/DDBJ whole genome shotgun (WGS) entry which is preliminary data.</text>
</comment>
<evidence type="ECO:0000313" key="3">
    <source>
        <dbReference type="Proteomes" id="UP000236546"/>
    </source>
</evidence>
<dbReference type="EMBL" id="MTYH01000075">
    <property type="protein sequence ID" value="PNP39745.1"/>
    <property type="molecule type" value="Genomic_DNA"/>
</dbReference>